<name>A0A6J4VEN4_9BACT</name>
<organism evidence="1">
    <name type="scientific">uncultured Thermomicrobiales bacterium</name>
    <dbReference type="NCBI Taxonomy" id="1645740"/>
    <lineage>
        <taxon>Bacteria</taxon>
        <taxon>Pseudomonadati</taxon>
        <taxon>Thermomicrobiota</taxon>
        <taxon>Thermomicrobia</taxon>
        <taxon>Thermomicrobiales</taxon>
        <taxon>environmental samples</taxon>
    </lineage>
</organism>
<dbReference type="EMBL" id="CADCWF010000305">
    <property type="protein sequence ID" value="CAA9576546.1"/>
    <property type="molecule type" value="Genomic_DNA"/>
</dbReference>
<protein>
    <submittedName>
        <fullName evidence="1">Uncharacterized protein</fullName>
    </submittedName>
</protein>
<evidence type="ECO:0000313" key="1">
    <source>
        <dbReference type="EMBL" id="CAA9576546.1"/>
    </source>
</evidence>
<sequence length="36" mass="3870">AIRALPRRRASATWSATGIERPLGVRVAAPAGDRRN</sequence>
<feature type="non-terminal residue" evidence="1">
    <location>
        <position position="1"/>
    </location>
</feature>
<feature type="non-terminal residue" evidence="1">
    <location>
        <position position="36"/>
    </location>
</feature>
<proteinExistence type="predicted"/>
<gene>
    <name evidence="1" type="ORF">AVDCRST_MAG59-4127</name>
</gene>
<dbReference type="AlphaFoldDB" id="A0A6J4VEN4"/>
<accession>A0A6J4VEN4</accession>
<reference evidence="1" key="1">
    <citation type="submission" date="2020-02" db="EMBL/GenBank/DDBJ databases">
        <authorList>
            <person name="Meier V. D."/>
        </authorList>
    </citation>
    <scope>NUCLEOTIDE SEQUENCE</scope>
    <source>
        <strain evidence="1">AVDCRST_MAG59</strain>
    </source>
</reference>